<reference evidence="2 3" key="1">
    <citation type="submission" date="2016-10" db="EMBL/GenBank/DDBJ databases">
        <title>Genome sequence of the basidiomycete white-rot fungus Trametes pubescens.</title>
        <authorList>
            <person name="Makela M.R."/>
            <person name="Granchi Z."/>
            <person name="Peng M."/>
            <person name="De Vries R.P."/>
            <person name="Grigoriev I."/>
            <person name="Riley R."/>
            <person name="Hilden K."/>
        </authorList>
    </citation>
    <scope>NUCLEOTIDE SEQUENCE [LARGE SCALE GENOMIC DNA]</scope>
    <source>
        <strain evidence="2 3">FBCC735</strain>
    </source>
</reference>
<proteinExistence type="predicted"/>
<dbReference type="AlphaFoldDB" id="A0A1M2VLC5"/>
<dbReference type="OMA" id="ERCITPD"/>
<evidence type="ECO:0000313" key="3">
    <source>
        <dbReference type="Proteomes" id="UP000184267"/>
    </source>
</evidence>
<feature type="region of interest" description="Disordered" evidence="1">
    <location>
        <begin position="138"/>
        <end position="170"/>
    </location>
</feature>
<gene>
    <name evidence="2" type="ORF">TRAPUB_716</name>
</gene>
<dbReference type="STRING" id="154538.A0A1M2VLC5"/>
<accession>A0A1M2VLC5</accession>
<keyword evidence="3" id="KW-1185">Reference proteome</keyword>
<sequence>MPTVRNKANALIGAMPAVTCAGNNFTVKYAAHPIGPGIRPEDPERCITPDMCVSIFPNTYHPSGDGEPVKPHPRSFPFNNGYHWFGSDLLLDLRIRKDDCTYAAEECLVSLPADQQVKVERLRRRDMWREFDTQQRRDCALNADSASPQGETPSPPTTPTPESHQENPPAPTPSFLAYCDFVYGIQRGYLSKIERSSSDQSLSDQSTEDTPMIDVFDLDYNERDKLLPIVKIWSDVGAHSAEGVPDPMDFMVEHYWTMSIVQESKVVPRLWMRRDAARRPRVSALRELLQNVH</sequence>
<dbReference type="Proteomes" id="UP000184267">
    <property type="component" value="Unassembled WGS sequence"/>
</dbReference>
<dbReference type="OrthoDB" id="10415645at2759"/>
<comment type="caution">
    <text evidence="2">The sequence shown here is derived from an EMBL/GenBank/DDBJ whole genome shotgun (WGS) entry which is preliminary data.</text>
</comment>
<evidence type="ECO:0000313" key="2">
    <source>
        <dbReference type="EMBL" id="OJT08377.1"/>
    </source>
</evidence>
<name>A0A1M2VLC5_TRAPU</name>
<dbReference type="EMBL" id="MNAD01001045">
    <property type="protein sequence ID" value="OJT08377.1"/>
    <property type="molecule type" value="Genomic_DNA"/>
</dbReference>
<protein>
    <submittedName>
        <fullName evidence="2">Uncharacterized protein</fullName>
    </submittedName>
</protein>
<organism evidence="2 3">
    <name type="scientific">Trametes pubescens</name>
    <name type="common">White-rot fungus</name>
    <dbReference type="NCBI Taxonomy" id="154538"/>
    <lineage>
        <taxon>Eukaryota</taxon>
        <taxon>Fungi</taxon>
        <taxon>Dikarya</taxon>
        <taxon>Basidiomycota</taxon>
        <taxon>Agaricomycotina</taxon>
        <taxon>Agaricomycetes</taxon>
        <taxon>Polyporales</taxon>
        <taxon>Polyporaceae</taxon>
        <taxon>Trametes</taxon>
    </lineage>
</organism>
<evidence type="ECO:0000256" key="1">
    <source>
        <dbReference type="SAM" id="MobiDB-lite"/>
    </source>
</evidence>